<sequence>MAASTCDSLLRLHSSSLVSDSHDLNHGGRGSFLGARLSTDLMGSTELASKGQHSVRRNYEVFAVSSAPTPLRNTTSTKRTLLKRRDSLENAYVNSPMEDKSSTAMDVLDLERGVCIPFRKYTPEGVRQKVLDTPGAFFSVVSRGAEILLKMGYYWASLSYDCLIGKGEEMVPYRAEQLRNLLCDLGPSFIKSGQVLANRPDIIREDYMNELCILQDDVPAFPNKLAFEIIEEQLGAPLEQLFSKISSQTVAAASLGQVYRATLRSSGKEVAIKVQRPGIEPIIYRDLFLFRTLASFLNGISLKKLGCNAELIVDEFGEKLLEELDYTLEARNIKDFLENFKNDATVKIPEVYQELSGERVLVMEWIDGIRCTDPQGIKDAGINVPAFITVGVSAALKQLLEFGLFHGDPHPGNIFAMRDGRIAYVDFGNVAELSQQNKQILIDAVVHAVNEDYVEMANDFTRLGFLSPGTDLTPIVPALEAIWQNSTVKGLSDFNFRSVTAKFNQMVYQYPIRIPERFSLVIRSLLTQEGICLTLQPDFKFLEVAYPYVAKRLLTDPDPALRERLIQVLFKDGVFQWKRLENLIVLAREQVEMMSPLQARGKGRDLLKSSKLDLTGTIKDGARVVLTDAGIRRQLLMAFTEDSRLHIQELLDIYRLVEGEFDFGNLVVDIVQGIPAATRDLMLSWSESVLVDR</sequence>
<dbReference type="InterPro" id="IPR000719">
    <property type="entry name" value="Prot_kinase_dom"/>
</dbReference>
<dbReference type="Gene3D" id="1.10.510.10">
    <property type="entry name" value="Transferase(Phosphotransferase) domain 1"/>
    <property type="match status" value="1"/>
</dbReference>
<proteinExistence type="inferred from homology"/>
<keyword evidence="4" id="KW-1185">Reference proteome</keyword>
<evidence type="ECO:0000313" key="4">
    <source>
        <dbReference type="Proteomes" id="UP000886520"/>
    </source>
</evidence>
<evidence type="ECO:0000259" key="2">
    <source>
        <dbReference type="PROSITE" id="PS50011"/>
    </source>
</evidence>
<dbReference type="SUPFAM" id="SSF56112">
    <property type="entry name" value="Protein kinase-like (PK-like)"/>
    <property type="match status" value="1"/>
</dbReference>
<organism evidence="3 4">
    <name type="scientific">Adiantum capillus-veneris</name>
    <name type="common">Maidenhair fern</name>
    <dbReference type="NCBI Taxonomy" id="13818"/>
    <lineage>
        <taxon>Eukaryota</taxon>
        <taxon>Viridiplantae</taxon>
        <taxon>Streptophyta</taxon>
        <taxon>Embryophyta</taxon>
        <taxon>Tracheophyta</taxon>
        <taxon>Polypodiopsida</taxon>
        <taxon>Polypodiidae</taxon>
        <taxon>Polypodiales</taxon>
        <taxon>Pteridineae</taxon>
        <taxon>Pteridaceae</taxon>
        <taxon>Vittarioideae</taxon>
        <taxon>Adiantum</taxon>
    </lineage>
</organism>
<name>A0A9D4ZHF1_ADICA</name>
<gene>
    <name evidence="3" type="ORF">GOP47_0010068</name>
</gene>
<dbReference type="InterPro" id="IPR004147">
    <property type="entry name" value="ABC1_dom"/>
</dbReference>
<dbReference type="GO" id="GO:0005524">
    <property type="term" value="F:ATP binding"/>
    <property type="evidence" value="ECO:0007669"/>
    <property type="project" value="InterPro"/>
</dbReference>
<accession>A0A9D4ZHF1</accession>
<dbReference type="PANTHER" id="PTHR10566">
    <property type="entry name" value="CHAPERONE-ACTIVITY OF BC1 COMPLEX CABC1 -RELATED"/>
    <property type="match status" value="1"/>
</dbReference>
<evidence type="ECO:0000313" key="3">
    <source>
        <dbReference type="EMBL" id="KAI5074107.1"/>
    </source>
</evidence>
<protein>
    <recommendedName>
        <fullName evidence="2">Protein kinase domain-containing protein</fullName>
    </recommendedName>
</protein>
<comment type="similarity">
    <text evidence="1">Belongs to the protein kinase superfamily. ADCK protein kinase family.</text>
</comment>
<evidence type="ECO:0000256" key="1">
    <source>
        <dbReference type="ARBA" id="ARBA00009670"/>
    </source>
</evidence>
<dbReference type="EMBL" id="JABFUD020000010">
    <property type="protein sequence ID" value="KAI5074107.1"/>
    <property type="molecule type" value="Genomic_DNA"/>
</dbReference>
<dbReference type="PANTHER" id="PTHR10566:SF53">
    <property type="entry name" value="PROTEIN ACTIVITY OF BC1 COMPLEX KINASE 1, CHLOROPLASTIC"/>
    <property type="match status" value="1"/>
</dbReference>
<comment type="caution">
    <text evidence="3">The sequence shown here is derived from an EMBL/GenBank/DDBJ whole genome shotgun (WGS) entry which is preliminary data.</text>
</comment>
<dbReference type="AlphaFoldDB" id="A0A9D4ZHF1"/>
<dbReference type="OrthoDB" id="427480at2759"/>
<dbReference type="InterPro" id="IPR050154">
    <property type="entry name" value="UbiB_kinase"/>
</dbReference>
<feature type="domain" description="Protein kinase" evidence="2">
    <location>
        <begin position="244"/>
        <end position="575"/>
    </location>
</feature>
<reference evidence="3" key="1">
    <citation type="submission" date="2021-01" db="EMBL/GenBank/DDBJ databases">
        <title>Adiantum capillus-veneris genome.</title>
        <authorList>
            <person name="Fang Y."/>
            <person name="Liao Q."/>
        </authorList>
    </citation>
    <scope>NUCLEOTIDE SEQUENCE</scope>
    <source>
        <strain evidence="3">H3</strain>
        <tissue evidence="3">Leaf</tissue>
    </source>
</reference>
<dbReference type="CDD" id="cd05121">
    <property type="entry name" value="ABC1_ADCK3-like"/>
    <property type="match status" value="1"/>
</dbReference>
<dbReference type="Pfam" id="PF03109">
    <property type="entry name" value="ABC1"/>
    <property type="match status" value="1"/>
</dbReference>
<dbReference type="GO" id="GO:0004672">
    <property type="term" value="F:protein kinase activity"/>
    <property type="evidence" value="ECO:0007669"/>
    <property type="project" value="InterPro"/>
</dbReference>
<dbReference type="InterPro" id="IPR011009">
    <property type="entry name" value="Kinase-like_dom_sf"/>
</dbReference>
<dbReference type="Proteomes" id="UP000886520">
    <property type="component" value="Chromosome 10"/>
</dbReference>
<dbReference type="PROSITE" id="PS50011">
    <property type="entry name" value="PROTEIN_KINASE_DOM"/>
    <property type="match status" value="1"/>
</dbReference>